<feature type="domain" description="DUF1707" evidence="2">
    <location>
        <begin position="18"/>
        <end position="70"/>
    </location>
</feature>
<sequence length="263" mass="28623">MSERSSRKPDDTAGDAHLRVSDDERDHAAALLGDALAAGRIDVGEHSERLEAVYSARTRGELAPVTADLPSVSPGESLASPGDSAPIEALFAKVRRSGQWPVPPHTTARARFGAIVIDLRQAMFTRREVVIDASSLFGKVEILVPDNANVYDAGSALFGKRSQVGRREGGETDGPVVRITGRSVFGHVRVTRGSKWAWWVGHHMGGHMEERMEHLSRHMEARMEFMGRHMDRRMGRGTGFGAGPGRGRGTRHDSGRDDSGRDA</sequence>
<dbReference type="Pfam" id="PF08044">
    <property type="entry name" value="DUF1707"/>
    <property type="match status" value="1"/>
</dbReference>
<feature type="region of interest" description="Disordered" evidence="1">
    <location>
        <begin position="232"/>
        <end position="263"/>
    </location>
</feature>
<keyword evidence="5" id="KW-1185">Reference proteome</keyword>
<reference evidence="4 5" key="3">
    <citation type="journal article" date="2011" name="Nat. Chem. Biol.">
        <title>Reveromycin A biosynthesis uses RevG and RevJ for stereospecific spiroacetal formation.</title>
        <authorList>
            <person name="Takahashi S."/>
            <person name="Toyoda A."/>
            <person name="Sekiyama Y."/>
            <person name="Takagi H."/>
            <person name="Nogawa T."/>
            <person name="Uramoto M."/>
            <person name="Suzuki R."/>
            <person name="Koshino H."/>
            <person name="Kumano T."/>
            <person name="Panthee S."/>
            <person name="Dairi T."/>
            <person name="Ishikawa J."/>
            <person name="Ikeda H."/>
            <person name="Sakaki Y."/>
            <person name="Osada H."/>
        </authorList>
    </citation>
    <scope>NUCLEOTIDE SEQUENCE [LARGE SCALE GENOMIC DNA]</scope>
    <source>
        <strain evidence="4 5">SN-593</strain>
    </source>
</reference>
<gene>
    <name evidence="4" type="ORF">RVR_167</name>
</gene>
<dbReference type="EMBL" id="AP018365">
    <property type="protein sequence ID" value="BBA95343.1"/>
    <property type="molecule type" value="Genomic_DNA"/>
</dbReference>
<organism evidence="4 5">
    <name type="scientific">Actinacidiphila reveromycinica</name>
    <dbReference type="NCBI Taxonomy" id="659352"/>
    <lineage>
        <taxon>Bacteria</taxon>
        <taxon>Bacillati</taxon>
        <taxon>Actinomycetota</taxon>
        <taxon>Actinomycetes</taxon>
        <taxon>Kitasatosporales</taxon>
        <taxon>Streptomycetaceae</taxon>
        <taxon>Actinacidiphila</taxon>
    </lineage>
</organism>
<accession>A0A7U3UMM6</accession>
<evidence type="ECO:0008006" key="6">
    <source>
        <dbReference type="Google" id="ProtNLM"/>
    </source>
</evidence>
<reference evidence="4 5" key="1">
    <citation type="journal article" date="2010" name="J. Bacteriol.">
        <title>Biochemical characterization of a novel indole prenyltransferase from Streptomyces sp. SN-593.</title>
        <authorList>
            <person name="Takahashi S."/>
            <person name="Takagi H."/>
            <person name="Toyoda A."/>
            <person name="Uramoto M."/>
            <person name="Nogawa T."/>
            <person name="Ueki M."/>
            <person name="Sakaki Y."/>
            <person name="Osada H."/>
        </authorList>
    </citation>
    <scope>NUCLEOTIDE SEQUENCE [LARGE SCALE GENOMIC DNA]</scope>
    <source>
        <strain evidence="4 5">SN-593</strain>
    </source>
</reference>
<reference evidence="4 5" key="2">
    <citation type="journal article" date="2011" name="J. Antibiot.">
        <title>Furaquinocins I and J: novel polyketide isoprenoid hybrid compounds from Streptomyces reveromyceticus SN-593.</title>
        <authorList>
            <person name="Panthee S."/>
            <person name="Takahashi S."/>
            <person name="Takagi H."/>
            <person name="Nogawa T."/>
            <person name="Oowada E."/>
            <person name="Uramoto M."/>
            <person name="Osada H."/>
        </authorList>
    </citation>
    <scope>NUCLEOTIDE SEQUENCE [LARGE SCALE GENOMIC DNA]</scope>
    <source>
        <strain evidence="4 5">SN-593</strain>
    </source>
</reference>
<feature type="compositionally biased region" description="Gly residues" evidence="1">
    <location>
        <begin position="236"/>
        <end position="247"/>
    </location>
</feature>
<dbReference type="PANTHER" id="PTHR40763">
    <property type="entry name" value="MEMBRANE PROTEIN-RELATED"/>
    <property type="match status" value="1"/>
</dbReference>
<dbReference type="InterPro" id="IPR024425">
    <property type="entry name" value="LiaF-like_C"/>
</dbReference>
<dbReference type="KEGG" id="arev:RVR_167"/>
<name>A0A7U3UMM6_9ACTN</name>
<proteinExistence type="predicted"/>
<evidence type="ECO:0000256" key="1">
    <source>
        <dbReference type="SAM" id="MobiDB-lite"/>
    </source>
</evidence>
<feature type="domain" description="Cell wall-active antibiotics response LiaF-like C-terminal" evidence="3">
    <location>
        <begin position="110"/>
        <end position="170"/>
    </location>
</feature>
<dbReference type="RefSeq" id="WP_237404490.1">
    <property type="nucleotide sequence ID" value="NZ_AP018365.1"/>
</dbReference>
<feature type="compositionally biased region" description="Basic and acidic residues" evidence="1">
    <location>
        <begin position="250"/>
        <end position="263"/>
    </location>
</feature>
<feature type="region of interest" description="Disordered" evidence="1">
    <location>
        <begin position="1"/>
        <end position="22"/>
    </location>
</feature>
<dbReference type="InterPro" id="IPR012551">
    <property type="entry name" value="DUF1707_SHOCT-like"/>
</dbReference>
<evidence type="ECO:0000259" key="2">
    <source>
        <dbReference type="Pfam" id="PF08044"/>
    </source>
</evidence>
<dbReference type="AlphaFoldDB" id="A0A7U3UMM6"/>
<protein>
    <recommendedName>
        <fullName evidence="6">Cell wall-active antibiotics response LiaF-like C-terminal domain-containing protein</fullName>
    </recommendedName>
</protein>
<dbReference type="Pfam" id="PF09922">
    <property type="entry name" value="LiaF-like_C"/>
    <property type="match status" value="1"/>
</dbReference>
<evidence type="ECO:0000313" key="5">
    <source>
        <dbReference type="Proteomes" id="UP000595703"/>
    </source>
</evidence>
<evidence type="ECO:0000259" key="3">
    <source>
        <dbReference type="Pfam" id="PF09922"/>
    </source>
</evidence>
<dbReference type="Proteomes" id="UP000595703">
    <property type="component" value="Chromosome"/>
</dbReference>
<dbReference type="PANTHER" id="PTHR40763:SF4">
    <property type="entry name" value="DUF1707 DOMAIN-CONTAINING PROTEIN"/>
    <property type="match status" value="1"/>
</dbReference>
<reference evidence="4 5" key="4">
    <citation type="journal article" date="2020" name="Sci. Rep.">
        <title>beta-carboline chemical signals induce reveromycin production through a LuxR family regulator in Streptomyces sp. SN-593.</title>
        <authorList>
            <person name="Panthee S."/>
            <person name="Kito N."/>
            <person name="Hayashi T."/>
            <person name="Shimizu T."/>
            <person name="Ishikawa J."/>
            <person name="Hamamoto H."/>
            <person name="Osada H."/>
            <person name="Takahashi S."/>
        </authorList>
    </citation>
    <scope>NUCLEOTIDE SEQUENCE [LARGE SCALE GENOMIC DNA]</scope>
    <source>
        <strain evidence="4 5">SN-593</strain>
    </source>
</reference>
<evidence type="ECO:0000313" key="4">
    <source>
        <dbReference type="EMBL" id="BBA95343.1"/>
    </source>
</evidence>